<reference evidence="1 2" key="1">
    <citation type="submission" date="2019-02" db="EMBL/GenBank/DDBJ databases">
        <title>Closed genome of Sporomusa termitida DSM 4440.</title>
        <authorList>
            <person name="Poehlein A."/>
            <person name="Daniel R."/>
        </authorList>
    </citation>
    <scope>NUCLEOTIDE SEQUENCE [LARGE SCALE GENOMIC DNA]</scope>
    <source>
        <strain evidence="1 2">DSM 4440</strain>
    </source>
</reference>
<dbReference type="RefSeq" id="WP_144350679.1">
    <property type="nucleotide sequence ID" value="NZ_CP036259.1"/>
</dbReference>
<sequence>MTMTNMKNVYEEVRVFFDEESEWDIAIKREWIEGFLRQKAWQGANDEELKDAWRNLQMFVLYLAYSGESVVDEMSASEYSLAVEWMIVQIEDFKPTIKKVRHLLAVLQDFYGYLATKRIIVETAGLKQAMEYMTGGKRLKFIEIDTGQNELQQSDDETGLSAKSLLTMPRDIGRIVGEAVERLMIKFSAYFQQENFVDDFDRALMLYLGPLNQMPDDETDDEFWLGFWDYFLFDYHLLANDRTPLVQFNIDCSDRLASEERKILQELMGAKFTVFYVESVLNQDWVECVNLLTDEKFRLPNPNFDYKLVKKLLFYGHVFLQQEERELVMINFITSVEISSNLRRRIKEELIRQKVMLQVQQPDATWNDFVERHANAVRHTIDLLATWARVNVTSYAQVERVFPRPVSPDKASAANSEVSELIDQFMPKFGYSCHDAVLARKLWQDFAGMGTVNVRKPAAWASAVIYAYSQINTGDAEVPAETLAEEMAVSKSSISVNRAKMFNVLKLERYDLRYLSEEGMVALLYDLQ</sequence>
<evidence type="ECO:0000313" key="1">
    <source>
        <dbReference type="EMBL" id="QDR81145.1"/>
    </source>
</evidence>
<dbReference type="KEGG" id="sted:SPTER_25180"/>
<protein>
    <recommendedName>
        <fullName evidence="3">Core-binding (CB) domain-containing protein</fullName>
    </recommendedName>
</protein>
<evidence type="ECO:0008006" key="3">
    <source>
        <dbReference type="Google" id="ProtNLM"/>
    </source>
</evidence>
<dbReference type="OrthoDB" id="2375094at2"/>
<evidence type="ECO:0000313" key="2">
    <source>
        <dbReference type="Proteomes" id="UP000320776"/>
    </source>
</evidence>
<keyword evidence="2" id="KW-1185">Reference proteome</keyword>
<accession>A0A517DUW1</accession>
<name>A0A517DUW1_9FIRM</name>
<gene>
    <name evidence="1" type="ORF">SPTER_25180</name>
</gene>
<proteinExistence type="predicted"/>
<dbReference type="EMBL" id="CP036259">
    <property type="protein sequence ID" value="QDR81145.1"/>
    <property type="molecule type" value="Genomic_DNA"/>
</dbReference>
<organism evidence="1 2">
    <name type="scientific">Sporomusa termitida</name>
    <dbReference type="NCBI Taxonomy" id="2377"/>
    <lineage>
        <taxon>Bacteria</taxon>
        <taxon>Bacillati</taxon>
        <taxon>Bacillota</taxon>
        <taxon>Negativicutes</taxon>
        <taxon>Selenomonadales</taxon>
        <taxon>Sporomusaceae</taxon>
        <taxon>Sporomusa</taxon>
    </lineage>
</organism>
<dbReference type="AlphaFoldDB" id="A0A517DUW1"/>
<dbReference type="Proteomes" id="UP000320776">
    <property type="component" value="Chromosome"/>
</dbReference>